<organism evidence="3 4">
    <name type="scientific">Hydrogenophaga atypica</name>
    <dbReference type="NCBI Taxonomy" id="249409"/>
    <lineage>
        <taxon>Bacteria</taxon>
        <taxon>Pseudomonadati</taxon>
        <taxon>Pseudomonadota</taxon>
        <taxon>Betaproteobacteria</taxon>
        <taxon>Burkholderiales</taxon>
        <taxon>Comamonadaceae</taxon>
        <taxon>Hydrogenophaga</taxon>
    </lineage>
</organism>
<proteinExistence type="predicted"/>
<accession>A0ABW2QG02</accession>
<evidence type="ECO:0008006" key="5">
    <source>
        <dbReference type="Google" id="ProtNLM"/>
    </source>
</evidence>
<protein>
    <recommendedName>
        <fullName evidence="5">DUF4229 domain-containing protein</fullName>
    </recommendedName>
</protein>
<feature type="region of interest" description="Disordered" evidence="1">
    <location>
        <begin position="89"/>
        <end position="111"/>
    </location>
</feature>
<comment type="caution">
    <text evidence="3">The sequence shown here is derived from an EMBL/GenBank/DDBJ whole genome shotgun (WGS) entry which is preliminary data.</text>
</comment>
<reference evidence="4" key="1">
    <citation type="journal article" date="2019" name="Int. J. Syst. Evol. Microbiol.">
        <title>The Global Catalogue of Microorganisms (GCM) 10K type strain sequencing project: providing services to taxonomists for standard genome sequencing and annotation.</title>
        <authorList>
            <consortium name="The Broad Institute Genomics Platform"/>
            <consortium name="The Broad Institute Genome Sequencing Center for Infectious Disease"/>
            <person name="Wu L."/>
            <person name="Ma J."/>
        </authorList>
    </citation>
    <scope>NUCLEOTIDE SEQUENCE [LARGE SCALE GENOMIC DNA]</scope>
    <source>
        <strain evidence="4">CGMCC 1.12371</strain>
    </source>
</reference>
<name>A0ABW2QG02_9BURK</name>
<keyword evidence="4" id="KW-1185">Reference proteome</keyword>
<keyword evidence="2" id="KW-1133">Transmembrane helix</keyword>
<evidence type="ECO:0000313" key="4">
    <source>
        <dbReference type="Proteomes" id="UP001596501"/>
    </source>
</evidence>
<feature type="transmembrane region" description="Helical" evidence="2">
    <location>
        <begin position="20"/>
        <end position="48"/>
    </location>
</feature>
<gene>
    <name evidence="3" type="ORF">ACFQPB_04165</name>
</gene>
<evidence type="ECO:0000256" key="1">
    <source>
        <dbReference type="SAM" id="MobiDB-lite"/>
    </source>
</evidence>
<dbReference type="Proteomes" id="UP001596501">
    <property type="component" value="Unassembled WGS sequence"/>
</dbReference>
<keyword evidence="2" id="KW-0812">Transmembrane</keyword>
<dbReference type="EMBL" id="JBHTCA010000002">
    <property type="protein sequence ID" value="MFC7408044.1"/>
    <property type="molecule type" value="Genomic_DNA"/>
</dbReference>
<sequence>MNDLFNALGRLFSAALGLIFWLFAAALGLLLAGVVAVLLLVGVVWAMLRGRRPVRPVYVHQFQTYARERVWPGRRGATPATTDEVVDVQAREVHDNTGGHSLPPATPATDR</sequence>
<evidence type="ECO:0000313" key="3">
    <source>
        <dbReference type="EMBL" id="MFC7408044.1"/>
    </source>
</evidence>
<dbReference type="RefSeq" id="WP_382219987.1">
    <property type="nucleotide sequence ID" value="NZ_JBHTCA010000002.1"/>
</dbReference>
<keyword evidence="2" id="KW-0472">Membrane</keyword>
<evidence type="ECO:0000256" key="2">
    <source>
        <dbReference type="SAM" id="Phobius"/>
    </source>
</evidence>